<dbReference type="AlphaFoldDB" id="A0A6J4K932"/>
<dbReference type="EMBL" id="CADCTK010001109">
    <property type="protein sequence ID" value="CAA9298534.1"/>
    <property type="molecule type" value="Genomic_DNA"/>
</dbReference>
<organism evidence="1">
    <name type="scientific">uncultured Chloroflexia bacterium</name>
    <dbReference type="NCBI Taxonomy" id="1672391"/>
    <lineage>
        <taxon>Bacteria</taxon>
        <taxon>Bacillati</taxon>
        <taxon>Chloroflexota</taxon>
        <taxon>Chloroflexia</taxon>
        <taxon>environmental samples</taxon>
    </lineage>
</organism>
<accession>A0A6J4K932</accession>
<sequence length="770" mass="83635">MIDGICSVDGPVVFFPVRHHSPACARLVEQLARELRPAAILIEGPSDFNDRLDELALPHPLPIAIYTYVQLADGRRRGAFYPFCRYSPEWAALAVAREIGAQARFIDLPWAAQASSDTPAHRYADGEMRQSPYIAALCAKLGVEDFDDLWDTLFEIDELSPTDYLRRAHHFCGGMRAYDGAAPAEDVRREAFMADMIRAAQARYGGPLLVVTGGFHSPALHARINDLPLPEDAATPEAPASVAFEARGIALTPYSYARLDGLTGYEAGMPNPGFYHQVWEDRLGGVGDPYRALLAKAATTLRARGQMISAADLIAVETTARALAALRGHAEVWRRDLIDAILGAVVKDELAGGVRHPFLSALYDVFRGDERGRLAEGTTVPPLVEDIRRELHEHDLEAAPRERAVELDLRDASGLARSRVLHRLRGLAIQGYELAAGTDLARRDDLTTIGERWRIRWTPELDASCIEAAIYGPSLAEACRSRLVERAAGIERDAEAAALLLLDAGLMGLAADLADLPARLIEVIRGDGDFFTVTGALGHLLYLYRYDDALGTAGAPVVGVLLAEAWARGLWLLDGMGQVAGQDSALLRGMDALLQTFQGCGTTLDLHRDSFVDTLARTSADSMKHPLLRGAASGALWTMRAAQTEQVLADLKLCAEPSQMGDFLTGLFALARETVQREADLLLAIDALLMSYDDEAFLHALPALRLAFSFFTPREKHYLARGLLEARGASAATRLPDLEVSPEVAVRALALESAVFAVLAKYGLRGGSHA</sequence>
<dbReference type="PANTHER" id="PTHR30634:SF7">
    <property type="entry name" value="VWA DOMAIN-CONTAINING PROTEIN"/>
    <property type="match status" value="1"/>
</dbReference>
<dbReference type="InterPro" id="IPR043737">
    <property type="entry name" value="DUF5682"/>
</dbReference>
<reference evidence="1" key="1">
    <citation type="submission" date="2020-02" db="EMBL/GenBank/DDBJ databases">
        <authorList>
            <person name="Meier V. D."/>
        </authorList>
    </citation>
    <scope>NUCLEOTIDE SEQUENCE</scope>
    <source>
        <strain evidence="1">AVDCRST_MAG26</strain>
    </source>
</reference>
<dbReference type="InterPro" id="IPR050458">
    <property type="entry name" value="LolB"/>
</dbReference>
<dbReference type="Pfam" id="PF18934">
    <property type="entry name" value="DUF5682"/>
    <property type="match status" value="1"/>
</dbReference>
<gene>
    <name evidence="1" type="ORF">AVDCRST_MAG26-4625</name>
</gene>
<protein>
    <submittedName>
        <fullName evidence="1">Uncharacterized protein</fullName>
    </submittedName>
</protein>
<proteinExistence type="predicted"/>
<dbReference type="PANTHER" id="PTHR30634">
    <property type="entry name" value="OUTER MEMBRANE LOLAB LIPOPROTEIN INSERTION APPARATUS"/>
    <property type="match status" value="1"/>
</dbReference>
<name>A0A6J4K932_9CHLR</name>
<evidence type="ECO:0000313" key="1">
    <source>
        <dbReference type="EMBL" id="CAA9298534.1"/>
    </source>
</evidence>